<dbReference type="STRING" id="692418.SAMN04488029_0850"/>
<protein>
    <recommendedName>
        <fullName evidence="5">Oxygen tolerance</fullName>
    </recommendedName>
</protein>
<dbReference type="AlphaFoldDB" id="A0A1W2G752"/>
<dbReference type="RefSeq" id="WP_084371160.1">
    <property type="nucleotide sequence ID" value="NZ_FWYF01000001.1"/>
</dbReference>
<dbReference type="Proteomes" id="UP000192472">
    <property type="component" value="Unassembled WGS sequence"/>
</dbReference>
<sequence>MGKRISASILLYFIFSIASAQEISPYGKFLKDSVMVGEEVQYSLSVKYPLDWQVVFPDSTYNFEPFEYYGKTFFPTRTDSTHAFDSAVYTLSSFEVDLVQKLQAPIYLLNGNDSTIILANPDSVFLRELVTVMPDSLKFKENLTYQAVNYAFNYPYLMIGLGILLTLFIGAFFLFGNAIRKKIKLHRMRRAYEKFSLEFERGIIKIKQSETNAQLIEKILVTWKKYMEKLEDRPFTKYTSKEILKVGFEKELKTVLQTIDRSIYGTIGDEEMHKNFEALEDFTLERYQTKTKEVKHG</sequence>
<dbReference type="EMBL" id="FWYF01000001">
    <property type="protein sequence ID" value="SMD32505.1"/>
    <property type="molecule type" value="Genomic_DNA"/>
</dbReference>
<accession>A0A1W2G752</accession>
<keyword evidence="1" id="KW-0472">Membrane</keyword>
<keyword evidence="1" id="KW-1133">Transmembrane helix</keyword>
<keyword evidence="1" id="KW-0812">Transmembrane</keyword>
<dbReference type="OrthoDB" id="848790at2"/>
<keyword evidence="4" id="KW-1185">Reference proteome</keyword>
<reference evidence="3 4" key="1">
    <citation type="submission" date="2017-04" db="EMBL/GenBank/DDBJ databases">
        <authorList>
            <person name="Afonso C.L."/>
            <person name="Miller P.J."/>
            <person name="Scott M.A."/>
            <person name="Spackman E."/>
            <person name="Goraichik I."/>
            <person name="Dimitrov K.M."/>
            <person name="Suarez D.L."/>
            <person name="Swayne D.E."/>
        </authorList>
    </citation>
    <scope>NUCLEOTIDE SEQUENCE [LARGE SCALE GENOMIC DNA]</scope>
    <source>
        <strain evidence="3 4">DSM 26133</strain>
    </source>
</reference>
<organism evidence="3 4">
    <name type="scientific">Reichenbachiella faecimaris</name>
    <dbReference type="NCBI Taxonomy" id="692418"/>
    <lineage>
        <taxon>Bacteria</taxon>
        <taxon>Pseudomonadati</taxon>
        <taxon>Bacteroidota</taxon>
        <taxon>Cytophagia</taxon>
        <taxon>Cytophagales</taxon>
        <taxon>Reichenbachiellaceae</taxon>
        <taxon>Reichenbachiella</taxon>
    </lineage>
</organism>
<evidence type="ECO:0000313" key="4">
    <source>
        <dbReference type="Proteomes" id="UP000192472"/>
    </source>
</evidence>
<feature type="signal peptide" evidence="2">
    <location>
        <begin position="1"/>
        <end position="20"/>
    </location>
</feature>
<gene>
    <name evidence="3" type="ORF">SAMN04488029_0850</name>
</gene>
<name>A0A1W2G752_REIFA</name>
<evidence type="ECO:0000256" key="1">
    <source>
        <dbReference type="SAM" id="Phobius"/>
    </source>
</evidence>
<evidence type="ECO:0000256" key="2">
    <source>
        <dbReference type="SAM" id="SignalP"/>
    </source>
</evidence>
<keyword evidence="2" id="KW-0732">Signal</keyword>
<evidence type="ECO:0008006" key="5">
    <source>
        <dbReference type="Google" id="ProtNLM"/>
    </source>
</evidence>
<proteinExistence type="predicted"/>
<evidence type="ECO:0000313" key="3">
    <source>
        <dbReference type="EMBL" id="SMD32505.1"/>
    </source>
</evidence>
<feature type="chain" id="PRO_5013252673" description="Oxygen tolerance" evidence="2">
    <location>
        <begin position="21"/>
        <end position="297"/>
    </location>
</feature>
<feature type="transmembrane region" description="Helical" evidence="1">
    <location>
        <begin position="156"/>
        <end position="179"/>
    </location>
</feature>